<reference evidence="3 4" key="1">
    <citation type="submission" date="2023-11" db="EMBL/GenBank/DDBJ databases">
        <authorList>
            <person name="Cook R."/>
            <person name="Crisci M."/>
            <person name="Pye H."/>
            <person name="Adriaenssens E."/>
            <person name="Santini J."/>
        </authorList>
    </citation>
    <scope>NUCLEOTIDE SEQUENCE [LARGE SCALE GENOMIC DNA]</scope>
    <source>
        <strain evidence="3">Lak_Megaphage_Sonny</strain>
    </source>
</reference>
<dbReference type="Proteomes" id="UP001358193">
    <property type="component" value="Segment"/>
</dbReference>
<dbReference type="EMBL" id="OR769223">
    <property type="protein sequence ID" value="WQJ53838.1"/>
    <property type="molecule type" value="Genomic_DNA"/>
</dbReference>
<protein>
    <submittedName>
        <fullName evidence="3">Nudix hydrolase</fullName>
    </submittedName>
</protein>
<evidence type="ECO:0000256" key="1">
    <source>
        <dbReference type="ARBA" id="ARBA00022801"/>
    </source>
</evidence>
<dbReference type="InterPro" id="IPR015797">
    <property type="entry name" value="NUDIX_hydrolase-like_dom_sf"/>
</dbReference>
<dbReference type="Pfam" id="PF00293">
    <property type="entry name" value="NUDIX"/>
    <property type="match status" value="1"/>
</dbReference>
<dbReference type="PROSITE" id="PS51462">
    <property type="entry name" value="NUDIX"/>
    <property type="match status" value="1"/>
</dbReference>
<feature type="domain" description="Nudix hydrolase" evidence="2">
    <location>
        <begin position="2"/>
        <end position="146"/>
    </location>
</feature>
<sequence>MDKQLSCGFIVEYDGKFLACHASGRNFEKCTYDIAKGHNEEGENHLETAKRELKEETGIDLDNADFEYDIVDFGIQQYIKTKDLHIYMLKVKNINHPFDLKCTTYFEVDGKQIPEINGYEWTDDITLFFKSLQNIFNRLKSEGKLNF</sequence>
<dbReference type="PROSITE" id="PS00893">
    <property type="entry name" value="NUDIX_BOX"/>
    <property type="match status" value="1"/>
</dbReference>
<dbReference type="Gene3D" id="3.90.79.10">
    <property type="entry name" value="Nucleoside Triphosphate Pyrophosphohydrolase"/>
    <property type="match status" value="1"/>
</dbReference>
<accession>A0ABZ0Z3R5</accession>
<evidence type="ECO:0000313" key="4">
    <source>
        <dbReference type="Proteomes" id="UP001358193"/>
    </source>
</evidence>
<evidence type="ECO:0000313" key="3">
    <source>
        <dbReference type="EMBL" id="WQJ53838.1"/>
    </source>
</evidence>
<evidence type="ECO:0000259" key="2">
    <source>
        <dbReference type="PROSITE" id="PS51462"/>
    </source>
</evidence>
<organism evidence="3 4">
    <name type="scientific">phage Lak_Megaphage_Sonny</name>
    <dbReference type="NCBI Taxonomy" id="3109229"/>
    <lineage>
        <taxon>Viruses</taxon>
        <taxon>Duplodnaviria</taxon>
        <taxon>Heunggongvirae</taxon>
        <taxon>Uroviricota</taxon>
        <taxon>Caudoviricetes</taxon>
        <taxon>Caudoviricetes code 15 clade</taxon>
    </lineage>
</organism>
<proteinExistence type="predicted"/>
<keyword evidence="1 3" id="KW-0378">Hydrolase</keyword>
<dbReference type="InterPro" id="IPR020084">
    <property type="entry name" value="NUDIX_hydrolase_CS"/>
</dbReference>
<keyword evidence="4" id="KW-1185">Reference proteome</keyword>
<name>A0ABZ0Z3R5_9CAUD</name>
<dbReference type="SUPFAM" id="SSF55811">
    <property type="entry name" value="Nudix"/>
    <property type="match status" value="1"/>
</dbReference>
<dbReference type="InterPro" id="IPR000086">
    <property type="entry name" value="NUDIX_hydrolase_dom"/>
</dbReference>
<dbReference type="GO" id="GO:0016787">
    <property type="term" value="F:hydrolase activity"/>
    <property type="evidence" value="ECO:0007669"/>
    <property type="project" value="UniProtKB-KW"/>
</dbReference>